<evidence type="ECO:0000313" key="1">
    <source>
        <dbReference type="EMBL" id="CNL75983.1"/>
    </source>
</evidence>
<dbReference type="AlphaFoldDB" id="A0A0T9UVS3"/>
<dbReference type="RefSeq" id="WP_050126860.1">
    <property type="nucleotide sequence ID" value="NZ_CQEM01000021.1"/>
</dbReference>
<dbReference type="EMBL" id="CQEM01000021">
    <property type="protein sequence ID" value="CNL75983.1"/>
    <property type="molecule type" value="Genomic_DNA"/>
</dbReference>
<dbReference type="Proteomes" id="UP000040088">
    <property type="component" value="Unassembled WGS sequence"/>
</dbReference>
<protein>
    <submittedName>
        <fullName evidence="1">Uncharacterized protein</fullName>
    </submittedName>
</protein>
<evidence type="ECO:0000313" key="2">
    <source>
        <dbReference type="Proteomes" id="UP000040088"/>
    </source>
</evidence>
<proteinExistence type="predicted"/>
<accession>A0A0T9UVS3</accession>
<organism evidence="1 2">
    <name type="scientific">Yersinia aleksiciae</name>
    <dbReference type="NCBI Taxonomy" id="263819"/>
    <lineage>
        <taxon>Bacteria</taxon>
        <taxon>Pseudomonadati</taxon>
        <taxon>Pseudomonadota</taxon>
        <taxon>Gammaproteobacteria</taxon>
        <taxon>Enterobacterales</taxon>
        <taxon>Yersiniaceae</taxon>
        <taxon>Yersinia</taxon>
    </lineage>
</organism>
<gene>
    <name evidence="1" type="ORF">ERS008460_03709</name>
</gene>
<name>A0A0T9UVS3_YERAE</name>
<sequence>MGKGGGSTEVKETSQELAAAEIAGKQWTLYQNELKPMENLFISKVDSMNNEAKYDDAAGTVNLGYQQEFGKARQQAATELSAGGVDPSSGKFQGTLQTLQSDQVAGQIDTTNRAQTSQQDKYVAGLQDVVAMGSGQKADALSGYSNIASQSLSKATSDAQKSLSDRQAVGQLVGAAGGMAARNYGVKDVSSKSTYGLKDVSSKSTGIFGGS</sequence>
<reference evidence="2" key="1">
    <citation type="submission" date="2015-03" db="EMBL/GenBank/DDBJ databases">
        <authorList>
            <consortium name="Pathogen Informatics"/>
        </authorList>
    </citation>
    <scope>NUCLEOTIDE SEQUENCE [LARGE SCALE GENOMIC DNA]</scope>
    <source>
        <strain evidence="2">IP27925</strain>
    </source>
</reference>